<organism evidence="2 3">
    <name type="scientific">[Emmonsia] crescens</name>
    <dbReference type="NCBI Taxonomy" id="73230"/>
    <lineage>
        <taxon>Eukaryota</taxon>
        <taxon>Fungi</taxon>
        <taxon>Dikarya</taxon>
        <taxon>Ascomycota</taxon>
        <taxon>Pezizomycotina</taxon>
        <taxon>Eurotiomycetes</taxon>
        <taxon>Eurotiomycetidae</taxon>
        <taxon>Onygenales</taxon>
        <taxon>Ajellomycetaceae</taxon>
        <taxon>Emergomyces</taxon>
    </lineage>
</organism>
<accession>A0A2B7ZBY3</accession>
<gene>
    <name evidence="2" type="ORF">GX50_06532</name>
</gene>
<feature type="region of interest" description="Disordered" evidence="1">
    <location>
        <begin position="1"/>
        <end position="69"/>
    </location>
</feature>
<reference evidence="2 3" key="1">
    <citation type="submission" date="2017-10" db="EMBL/GenBank/DDBJ databases">
        <title>Comparative genomics in systemic dimorphic fungi from Ajellomycetaceae.</title>
        <authorList>
            <person name="Munoz J.F."/>
            <person name="Mcewen J.G."/>
            <person name="Clay O.K."/>
            <person name="Cuomo C.A."/>
        </authorList>
    </citation>
    <scope>NUCLEOTIDE SEQUENCE [LARGE SCALE GENOMIC DNA]</scope>
    <source>
        <strain evidence="2 3">UAMH4076</strain>
    </source>
</reference>
<proteinExistence type="predicted"/>
<feature type="compositionally biased region" description="Basic and acidic residues" evidence="1">
    <location>
        <begin position="18"/>
        <end position="40"/>
    </location>
</feature>
<sequence>MFQEMENKQQKRASTQALRDDAEPNKRTSRSQDRSDRGPEGIDLLSQIWANREAQKSTDGWVERKVRQH</sequence>
<keyword evidence="3" id="KW-1185">Reference proteome</keyword>
<evidence type="ECO:0000313" key="2">
    <source>
        <dbReference type="EMBL" id="PGH30719.1"/>
    </source>
</evidence>
<evidence type="ECO:0000256" key="1">
    <source>
        <dbReference type="SAM" id="MobiDB-lite"/>
    </source>
</evidence>
<dbReference type="EMBL" id="PDND01000159">
    <property type="protein sequence ID" value="PGH30719.1"/>
    <property type="molecule type" value="Genomic_DNA"/>
</dbReference>
<dbReference type="Proteomes" id="UP000226031">
    <property type="component" value="Unassembled WGS sequence"/>
</dbReference>
<name>A0A2B7ZBY3_9EURO</name>
<evidence type="ECO:0000313" key="3">
    <source>
        <dbReference type="Proteomes" id="UP000226031"/>
    </source>
</evidence>
<comment type="caution">
    <text evidence="2">The sequence shown here is derived from an EMBL/GenBank/DDBJ whole genome shotgun (WGS) entry which is preliminary data.</text>
</comment>
<protein>
    <submittedName>
        <fullName evidence="2">Uncharacterized protein</fullName>
    </submittedName>
</protein>
<dbReference type="AlphaFoldDB" id="A0A2B7ZBY3"/>
<dbReference type="STRING" id="73230.A0A2B7ZBY3"/>
<feature type="compositionally biased region" description="Basic and acidic residues" evidence="1">
    <location>
        <begin position="53"/>
        <end position="69"/>
    </location>
</feature>